<evidence type="ECO:0000313" key="12">
    <source>
        <dbReference type="Proteomes" id="UP000307244"/>
    </source>
</evidence>
<dbReference type="Proteomes" id="UP000307244">
    <property type="component" value="Unassembled WGS sequence"/>
</dbReference>
<dbReference type="PANTHER" id="PTHR33446">
    <property type="entry name" value="PROTEIN TONB-RELATED"/>
    <property type="match status" value="1"/>
</dbReference>
<keyword evidence="8" id="KW-1133">Transmembrane helix</keyword>
<dbReference type="GO" id="GO:0031992">
    <property type="term" value="F:energy transducer activity"/>
    <property type="evidence" value="ECO:0007669"/>
    <property type="project" value="TreeGrafter"/>
</dbReference>
<evidence type="ECO:0000256" key="4">
    <source>
        <dbReference type="ARBA" id="ARBA00022475"/>
    </source>
</evidence>
<evidence type="ECO:0000313" key="11">
    <source>
        <dbReference type="EMBL" id="TKC07483.1"/>
    </source>
</evidence>
<proteinExistence type="inferred from homology"/>
<gene>
    <name evidence="11" type="ORF">FA047_09560</name>
</gene>
<evidence type="ECO:0000256" key="5">
    <source>
        <dbReference type="ARBA" id="ARBA00022519"/>
    </source>
</evidence>
<evidence type="ECO:0000256" key="8">
    <source>
        <dbReference type="ARBA" id="ARBA00022989"/>
    </source>
</evidence>
<evidence type="ECO:0000256" key="3">
    <source>
        <dbReference type="ARBA" id="ARBA00022448"/>
    </source>
</evidence>
<dbReference type="AlphaFoldDB" id="A0A4U1CJ84"/>
<dbReference type="Pfam" id="PF03544">
    <property type="entry name" value="TonB_C"/>
    <property type="match status" value="1"/>
</dbReference>
<keyword evidence="4" id="KW-1003">Cell membrane</keyword>
<dbReference type="SUPFAM" id="SSF74653">
    <property type="entry name" value="TolA/TonB C-terminal domain"/>
    <property type="match status" value="1"/>
</dbReference>
<dbReference type="Gene3D" id="3.30.1150.10">
    <property type="match status" value="1"/>
</dbReference>
<evidence type="ECO:0000256" key="9">
    <source>
        <dbReference type="ARBA" id="ARBA00023136"/>
    </source>
</evidence>
<dbReference type="NCBIfam" id="TIGR01352">
    <property type="entry name" value="tonB_Cterm"/>
    <property type="match status" value="1"/>
</dbReference>
<keyword evidence="12" id="KW-1185">Reference proteome</keyword>
<protein>
    <submittedName>
        <fullName evidence="11">TonB family protein</fullName>
    </submittedName>
</protein>
<dbReference type="GO" id="GO:0098797">
    <property type="term" value="C:plasma membrane protein complex"/>
    <property type="evidence" value="ECO:0007669"/>
    <property type="project" value="TreeGrafter"/>
</dbReference>
<dbReference type="InterPro" id="IPR037682">
    <property type="entry name" value="TonB_C"/>
</dbReference>
<comment type="caution">
    <text evidence="11">The sequence shown here is derived from an EMBL/GenBank/DDBJ whole genome shotgun (WGS) entry which is preliminary data.</text>
</comment>
<evidence type="ECO:0000256" key="1">
    <source>
        <dbReference type="ARBA" id="ARBA00004383"/>
    </source>
</evidence>
<sequence length="129" mass="13961">MTRIIYLIVLTVGISITGYAQSKKADSSTIEQETLPEFPGGQLKMVDFTKKNLSLAKPSNAGKAASGRVVVSFIVKADGSLTDIKVLRGMGEPYNTNALKLVRSFPKFKPATKNGKNIDYPFSIPIPVN</sequence>
<reference evidence="11 12" key="1">
    <citation type="submission" date="2019-04" db="EMBL/GenBank/DDBJ databases">
        <title>Pedobacter sp. RP-3-15 sp. nov., isolated from Arctic soil.</title>
        <authorList>
            <person name="Dahal R.H."/>
            <person name="Kim D.-U."/>
        </authorList>
    </citation>
    <scope>NUCLEOTIDE SEQUENCE [LARGE SCALE GENOMIC DNA]</scope>
    <source>
        <strain evidence="11 12">RP-3-15</strain>
    </source>
</reference>
<comment type="subcellular location">
    <subcellularLocation>
        <location evidence="1">Cell inner membrane</location>
        <topology evidence="1">Single-pass membrane protein</topology>
        <orientation evidence="1">Periplasmic side</orientation>
    </subcellularLocation>
</comment>
<dbReference type="EMBL" id="SWBQ01000002">
    <property type="protein sequence ID" value="TKC07483.1"/>
    <property type="molecule type" value="Genomic_DNA"/>
</dbReference>
<dbReference type="GO" id="GO:0055085">
    <property type="term" value="P:transmembrane transport"/>
    <property type="evidence" value="ECO:0007669"/>
    <property type="project" value="InterPro"/>
</dbReference>
<dbReference type="InterPro" id="IPR051045">
    <property type="entry name" value="TonB-dependent_transducer"/>
</dbReference>
<keyword evidence="7" id="KW-0653">Protein transport</keyword>
<dbReference type="RefSeq" id="WP_136835813.1">
    <property type="nucleotide sequence ID" value="NZ_SWBQ01000002.1"/>
</dbReference>
<dbReference type="InterPro" id="IPR006260">
    <property type="entry name" value="TonB/TolA_C"/>
</dbReference>
<keyword evidence="3" id="KW-0813">Transport</keyword>
<keyword evidence="6" id="KW-0812">Transmembrane</keyword>
<keyword evidence="5" id="KW-0997">Cell inner membrane</keyword>
<evidence type="ECO:0000256" key="6">
    <source>
        <dbReference type="ARBA" id="ARBA00022692"/>
    </source>
</evidence>
<evidence type="ECO:0000256" key="7">
    <source>
        <dbReference type="ARBA" id="ARBA00022927"/>
    </source>
</evidence>
<dbReference type="PANTHER" id="PTHR33446:SF2">
    <property type="entry name" value="PROTEIN TONB"/>
    <property type="match status" value="1"/>
</dbReference>
<feature type="domain" description="TonB C-terminal" evidence="10">
    <location>
        <begin position="65"/>
        <end position="126"/>
    </location>
</feature>
<name>A0A4U1CJ84_9SPHI</name>
<organism evidence="11 12">
    <name type="scientific">Pedobacter frigoris</name>
    <dbReference type="NCBI Taxonomy" id="2571272"/>
    <lineage>
        <taxon>Bacteria</taxon>
        <taxon>Pseudomonadati</taxon>
        <taxon>Bacteroidota</taxon>
        <taxon>Sphingobacteriia</taxon>
        <taxon>Sphingobacteriales</taxon>
        <taxon>Sphingobacteriaceae</taxon>
        <taxon>Pedobacter</taxon>
    </lineage>
</organism>
<evidence type="ECO:0000259" key="10">
    <source>
        <dbReference type="Pfam" id="PF03544"/>
    </source>
</evidence>
<keyword evidence="9" id="KW-0472">Membrane</keyword>
<dbReference type="GO" id="GO:0015031">
    <property type="term" value="P:protein transport"/>
    <property type="evidence" value="ECO:0007669"/>
    <property type="project" value="UniProtKB-KW"/>
</dbReference>
<evidence type="ECO:0000256" key="2">
    <source>
        <dbReference type="ARBA" id="ARBA00006555"/>
    </source>
</evidence>
<dbReference type="OrthoDB" id="964531at2"/>
<accession>A0A4U1CJ84</accession>
<comment type="similarity">
    <text evidence="2">Belongs to the TonB family.</text>
</comment>